<dbReference type="PANTHER" id="PTHR34217">
    <property type="entry name" value="METAL-DEPENDENT CARBOXYPEPTIDASE"/>
    <property type="match status" value="1"/>
</dbReference>
<evidence type="ECO:0000256" key="5">
    <source>
        <dbReference type="ARBA" id="ARBA00023049"/>
    </source>
</evidence>
<comment type="caution">
    <text evidence="10">The sequence shown here is derived from an EMBL/GenBank/DDBJ whole genome shotgun (WGS) entry which is preliminary data.</text>
</comment>
<name>A0A836FV34_LEIEN</name>
<dbReference type="GO" id="GO:0006508">
    <property type="term" value="P:proteolysis"/>
    <property type="evidence" value="ECO:0007669"/>
    <property type="project" value="UniProtKB-KW"/>
</dbReference>
<sequence length="499" mass="57190">MEAYKKLETVFTKIYRLDHFISLGNWDMNTNMPPKGEDARGEAMAMLSEIRFDFIAAPEVKELIESATKRSEELNTVQRANLREMTRAWKCATALPAEFVGRKMRLTTRAHSVWRDSRAANDFSKFLPVLKDLVALAREEGSYLAAGTSLSPYEALMDQYEPGITTQRLDEVYANLKSWLPQLLKDIVQKQSGDSVIEFSQKFPQSKQEALCKEFLRIWHFDTDAGCLGVSPHPFTGMTKEDCRLTTNYVEETFVQSLYGVIHEVGHGKYEQNCGPREFITQPVCNARSLGVHESQSLFAEFQIGHATAFIDYLAARLPEFFELQPALSQENMRKALQRVRPGYIRIDADEVCYPLHVILRYEIERDLMEGKMEAEDVPRVWNEKMQAYLGLSTEGRDDVGCLQDVHWSMGSLGYFPTYSLGAMYAAQIMASIRKELGDDQVDHCLRTGELCPILEKLKEKIWDHGCLYETDDLMTRATGEMLNPEYLRRHLETRYLSS</sequence>
<evidence type="ECO:0000313" key="11">
    <source>
        <dbReference type="Proteomes" id="UP000674179"/>
    </source>
</evidence>
<dbReference type="SUPFAM" id="SSF55486">
    <property type="entry name" value="Metalloproteases ('zincins'), catalytic domain"/>
    <property type="match status" value="1"/>
</dbReference>
<evidence type="ECO:0000256" key="4">
    <source>
        <dbReference type="ARBA" id="ARBA00022801"/>
    </source>
</evidence>
<evidence type="ECO:0000256" key="2">
    <source>
        <dbReference type="ARBA" id="ARBA00022670"/>
    </source>
</evidence>
<keyword evidence="5" id="KW-0482">Metalloprotease</keyword>
<dbReference type="Proteomes" id="UP000674179">
    <property type="component" value="Chromosome 33"/>
</dbReference>
<evidence type="ECO:0000256" key="1">
    <source>
        <dbReference type="ARBA" id="ARBA00022645"/>
    </source>
</evidence>
<evidence type="ECO:0000256" key="8">
    <source>
        <dbReference type="ARBA" id="ARBA00066553"/>
    </source>
</evidence>
<dbReference type="KEGG" id="lenr:94169302"/>
<dbReference type="GO" id="GO:0004181">
    <property type="term" value="F:metallocarboxypeptidase activity"/>
    <property type="evidence" value="ECO:0007669"/>
    <property type="project" value="InterPro"/>
</dbReference>
<evidence type="ECO:0000256" key="6">
    <source>
        <dbReference type="ARBA" id="ARBA00052755"/>
    </source>
</evidence>
<evidence type="ECO:0000313" key="10">
    <source>
        <dbReference type="EMBL" id="KAG5469887.1"/>
    </source>
</evidence>
<feature type="active site" description="Proton donor/acceptor" evidence="9">
    <location>
        <position position="264"/>
    </location>
</feature>
<dbReference type="EC" id="3.4.17.19" evidence="8"/>
<keyword evidence="3" id="KW-0479">Metal-binding</keyword>
<dbReference type="OrthoDB" id="275647at2759"/>
<dbReference type="RefSeq" id="XP_067689895.1">
    <property type="nucleotide sequence ID" value="XM_067833792.1"/>
</dbReference>
<organism evidence="10 11">
    <name type="scientific">Leishmania enriettii</name>
    <dbReference type="NCBI Taxonomy" id="5663"/>
    <lineage>
        <taxon>Eukaryota</taxon>
        <taxon>Discoba</taxon>
        <taxon>Euglenozoa</taxon>
        <taxon>Kinetoplastea</taxon>
        <taxon>Metakinetoplastina</taxon>
        <taxon>Trypanosomatida</taxon>
        <taxon>Trypanosomatidae</taxon>
        <taxon>Leishmaniinae</taxon>
        <taxon>Leishmania</taxon>
    </lineage>
</organism>
<reference evidence="10 11" key="1">
    <citation type="submission" date="2021-02" db="EMBL/GenBank/DDBJ databases">
        <title>Leishmania (Mundinia) enrietti genome sequencing and assembly.</title>
        <authorList>
            <person name="Almutairi H."/>
            <person name="Gatherer D."/>
        </authorList>
    </citation>
    <scope>NUCLEOTIDE SEQUENCE [LARGE SCALE GENOMIC DNA]</scope>
    <source>
        <strain evidence="10">CUR178</strain>
    </source>
</reference>
<keyword evidence="1" id="KW-0121">Carboxypeptidase</keyword>
<evidence type="ECO:0000256" key="9">
    <source>
        <dbReference type="PIRSR" id="PIRSR006615-2"/>
    </source>
</evidence>
<dbReference type="InterPro" id="IPR001333">
    <property type="entry name" value="Peptidase_M32_Taq"/>
</dbReference>
<keyword evidence="2" id="KW-0645">Protease</keyword>
<dbReference type="AlphaFoldDB" id="A0A836FV34"/>
<comment type="catalytic activity">
    <reaction evidence="6">
        <text>Release of a C-terminal amino acid with broad specificity, except for -Pro.</text>
        <dbReference type="EC" id="3.4.17.19"/>
    </reaction>
</comment>
<dbReference type="Gene3D" id="1.10.1370.30">
    <property type="match status" value="1"/>
</dbReference>
<evidence type="ECO:0000256" key="7">
    <source>
        <dbReference type="ARBA" id="ARBA00061580"/>
    </source>
</evidence>
<dbReference type="CDD" id="cd06460">
    <property type="entry name" value="M32_Taq"/>
    <property type="match status" value="1"/>
</dbReference>
<evidence type="ECO:0000256" key="3">
    <source>
        <dbReference type="ARBA" id="ARBA00022723"/>
    </source>
</evidence>
<gene>
    <name evidence="10" type="ORF">CUR178_02029</name>
</gene>
<dbReference type="PROSITE" id="PS52034">
    <property type="entry name" value="PEPTIDASE_M32"/>
    <property type="match status" value="1"/>
</dbReference>
<protein>
    <recommendedName>
        <fullName evidence="8">carboxypeptidase Taq</fullName>
        <ecNumber evidence="8">3.4.17.19</ecNumber>
    </recommendedName>
</protein>
<comment type="similarity">
    <text evidence="7">Belongs to the peptidase M32 family.</text>
</comment>
<dbReference type="PANTHER" id="PTHR34217:SF1">
    <property type="entry name" value="CARBOXYPEPTIDASE 1"/>
    <property type="match status" value="1"/>
</dbReference>
<dbReference type="EMBL" id="JAFHKP010000033">
    <property type="protein sequence ID" value="KAG5469887.1"/>
    <property type="molecule type" value="Genomic_DNA"/>
</dbReference>
<dbReference type="Pfam" id="PF02074">
    <property type="entry name" value="Peptidase_M32"/>
    <property type="match status" value="1"/>
</dbReference>
<proteinExistence type="inferred from homology"/>
<keyword evidence="4" id="KW-0378">Hydrolase</keyword>
<dbReference type="FunFam" id="1.10.1370.30:FF:000003">
    <property type="entry name" value="Thermostable carboxypeptidase 1"/>
    <property type="match status" value="1"/>
</dbReference>
<accession>A0A836FV34</accession>
<dbReference type="GO" id="GO:0046914">
    <property type="term" value="F:transition metal ion binding"/>
    <property type="evidence" value="ECO:0007669"/>
    <property type="project" value="UniProtKB-ARBA"/>
</dbReference>
<dbReference type="PIRSF" id="PIRSF006615">
    <property type="entry name" value="Zn_crbxpep_Taq"/>
    <property type="match status" value="1"/>
</dbReference>
<keyword evidence="11" id="KW-1185">Reference proteome</keyword>
<dbReference type="GeneID" id="94169302"/>
<dbReference type="PRINTS" id="PR00998">
    <property type="entry name" value="CRBOXYPTASET"/>
</dbReference>